<dbReference type="EMBL" id="JAHUZN010000012">
    <property type="protein sequence ID" value="KAG8474197.1"/>
    <property type="molecule type" value="Genomic_DNA"/>
</dbReference>
<feature type="transmembrane region" description="Helical" evidence="1">
    <location>
        <begin position="160"/>
        <end position="185"/>
    </location>
</feature>
<feature type="transmembrane region" description="Helical" evidence="1">
    <location>
        <begin position="36"/>
        <end position="62"/>
    </location>
</feature>
<organism evidence="2 3">
    <name type="scientific">Gossypium anomalum</name>
    <dbReference type="NCBI Taxonomy" id="47600"/>
    <lineage>
        <taxon>Eukaryota</taxon>
        <taxon>Viridiplantae</taxon>
        <taxon>Streptophyta</taxon>
        <taxon>Embryophyta</taxon>
        <taxon>Tracheophyta</taxon>
        <taxon>Spermatophyta</taxon>
        <taxon>Magnoliopsida</taxon>
        <taxon>eudicotyledons</taxon>
        <taxon>Gunneridae</taxon>
        <taxon>Pentapetalae</taxon>
        <taxon>rosids</taxon>
        <taxon>malvids</taxon>
        <taxon>Malvales</taxon>
        <taxon>Malvaceae</taxon>
        <taxon>Malvoideae</taxon>
        <taxon>Gossypium</taxon>
    </lineage>
</organism>
<evidence type="ECO:0000313" key="2">
    <source>
        <dbReference type="EMBL" id="KAG8474197.1"/>
    </source>
</evidence>
<keyword evidence="3" id="KW-1185">Reference proteome</keyword>
<keyword evidence="1" id="KW-0812">Transmembrane</keyword>
<evidence type="ECO:0000256" key="1">
    <source>
        <dbReference type="SAM" id="Phobius"/>
    </source>
</evidence>
<keyword evidence="1" id="KW-1133">Transmembrane helix</keyword>
<proteinExistence type="predicted"/>
<dbReference type="AlphaFoldDB" id="A0A8J5Y3Q1"/>
<dbReference type="Proteomes" id="UP000701853">
    <property type="component" value="Chromosome 12"/>
</dbReference>
<evidence type="ECO:0000313" key="3">
    <source>
        <dbReference type="Proteomes" id="UP000701853"/>
    </source>
</evidence>
<comment type="caution">
    <text evidence="2">The sequence shown here is derived from an EMBL/GenBank/DDBJ whole genome shotgun (WGS) entry which is preliminary data.</text>
</comment>
<reference evidence="2 3" key="1">
    <citation type="journal article" date="2021" name="bioRxiv">
        <title>The Gossypium anomalum genome as a resource for cotton improvement and evolutionary analysis of hybrid incompatibility.</title>
        <authorList>
            <person name="Grover C.E."/>
            <person name="Yuan D."/>
            <person name="Arick M.A."/>
            <person name="Miller E.R."/>
            <person name="Hu G."/>
            <person name="Peterson D.G."/>
            <person name="Wendel J.F."/>
            <person name="Udall J.A."/>
        </authorList>
    </citation>
    <scope>NUCLEOTIDE SEQUENCE [LARGE SCALE GENOMIC DNA]</scope>
    <source>
        <strain evidence="2">JFW-Udall</strain>
        <tissue evidence="2">Leaf</tissue>
    </source>
</reference>
<feature type="transmembrane region" description="Helical" evidence="1">
    <location>
        <begin position="130"/>
        <end position="148"/>
    </location>
</feature>
<accession>A0A8J5Y3Q1</accession>
<protein>
    <submittedName>
        <fullName evidence="2">Uncharacterized protein</fullName>
    </submittedName>
</protein>
<dbReference type="OrthoDB" id="996069at2759"/>
<keyword evidence="1" id="KW-0472">Membrane</keyword>
<name>A0A8J5Y3Q1_9ROSI</name>
<feature type="transmembrane region" description="Helical" evidence="1">
    <location>
        <begin position="74"/>
        <end position="97"/>
    </location>
</feature>
<gene>
    <name evidence="2" type="ORF">CXB51_033546</name>
</gene>
<sequence length="260" mass="29454">MPTLCFLLGRPAEMDDDKLRRRMKKMKRRYSNPTPALLRITGSVVTMVLLLLTICCGFQLTIEPGRYRAIGARAFHVGISTIIFGFLFLIVGLSILADMLLNISEQLPELSGVHQGQQETRTMSKAIRQGLVTVITMFVILWAMYTGFRLTTESGESKQYLLTVSIGVTTILFGLIYFIIGLAIVQELFSSKHGFPIFPVSHFRTCRWKTRKHMAVCPVKQTRKSSEIMSFPRIWANEMAVPYLFNVIVEESNSNIILLP</sequence>